<gene>
    <name evidence="7" type="ORF">GCM10007269_14020</name>
</gene>
<reference evidence="8" key="1">
    <citation type="journal article" date="2019" name="Int. J. Syst. Evol. Microbiol.">
        <title>The Global Catalogue of Microorganisms (GCM) 10K type strain sequencing project: providing services to taxonomists for standard genome sequencing and annotation.</title>
        <authorList>
            <consortium name="The Broad Institute Genomics Platform"/>
            <consortium name="The Broad Institute Genome Sequencing Center for Infectious Disease"/>
            <person name="Wu L."/>
            <person name="Ma J."/>
        </authorList>
    </citation>
    <scope>NUCLEOTIDE SEQUENCE [LARGE SCALE GENOMIC DNA]</scope>
    <source>
        <strain evidence="8">CCM 7640</strain>
    </source>
</reference>
<evidence type="ECO:0000256" key="2">
    <source>
        <dbReference type="ARBA" id="ARBA00006739"/>
    </source>
</evidence>
<organism evidence="7 8">
    <name type="scientific">Microbacterium murale</name>
    <dbReference type="NCBI Taxonomy" id="1081040"/>
    <lineage>
        <taxon>Bacteria</taxon>
        <taxon>Bacillati</taxon>
        <taxon>Actinomycetota</taxon>
        <taxon>Actinomycetes</taxon>
        <taxon>Micrococcales</taxon>
        <taxon>Microbacteriaceae</taxon>
        <taxon>Microbacterium</taxon>
    </lineage>
</organism>
<keyword evidence="4 7" id="KW-0808">Transferase</keyword>
<accession>A0ABQ1RN60</accession>
<feature type="domain" description="Galactofuranosyltransferase GlfT2 N-terminal" evidence="5">
    <location>
        <begin position="72"/>
        <end position="194"/>
    </location>
</feature>
<dbReference type="SUPFAM" id="SSF53448">
    <property type="entry name" value="Nucleotide-diphospho-sugar transferases"/>
    <property type="match status" value="1"/>
</dbReference>
<sequence length="674" mass="76662">MLGALCEVLHDRKVGYFVPAEPAERPPGRGEAIPEISPVTHVLQNVVFPLDRDPDLLPLYADPETWSVIDEEPVRVSNRAHLGNILSRHSARIVAGRRVSLGTYFNAFPASYWQHWTSVRQVRLTVRTNGPATILVYRSNGSGVRQRADTREVTGDAETSFDLALTQYSDGGWIWFDIVADEKSAILKGAEWTTEQEPARVGKASLGITTYNKPDYCVETLQSLAASPDALEFVDRIFLIDQGTQLVSAQEGYDEVAAELGDTLQVIRQPNLGGSGGFARAMHETLQRPESDFVQLLDDDVRLEPESVRRSIVFGQFATNPVLVGGHMFDLLDRPKLHGWAEVLDKVPFMWRNLYQEKMPHDFGASNLRQSKLLHMRMDADYNGWWMCLIPLDAIRKVGLSLPAFIKWDDAEFCLRAGEAGFPTVSMPGVALWHVSWINKDDSIDWQAYFHARNRIVAGLLHSEVPRGGRLLKHSRRVDLKHLMMMQYYPVALRTKALRDVLSGPAHMRGNLSTAMPEARALAAEYPETVVHRDPSTVLHSRHGRQVYKQQKQNEFDSPKGIRLRWFTLTTLVAHWLHNPNPANIAQPEVEFGKEDAHWWRLPVFDSALVSAADGSGKNIYTRDRKKYRHMLRDTIRLHAELRRRWPELQKQYRQALPELVSPDSWQQIFEEKA</sequence>
<dbReference type="InterPro" id="IPR029044">
    <property type="entry name" value="Nucleotide-diphossugar_trans"/>
</dbReference>
<evidence type="ECO:0000256" key="1">
    <source>
        <dbReference type="ARBA" id="ARBA00004776"/>
    </source>
</evidence>
<dbReference type="EMBL" id="BMCM01000002">
    <property type="protein sequence ID" value="GGD72064.1"/>
    <property type="molecule type" value="Genomic_DNA"/>
</dbReference>
<evidence type="ECO:0000313" key="7">
    <source>
        <dbReference type="EMBL" id="GGD72064.1"/>
    </source>
</evidence>
<dbReference type="Proteomes" id="UP000629365">
    <property type="component" value="Unassembled WGS sequence"/>
</dbReference>
<dbReference type="PANTHER" id="PTHR43179">
    <property type="entry name" value="RHAMNOSYLTRANSFERASE WBBL"/>
    <property type="match status" value="1"/>
</dbReference>
<dbReference type="Gene3D" id="3.90.550.60">
    <property type="match status" value="1"/>
</dbReference>
<dbReference type="PANTHER" id="PTHR43179:SF12">
    <property type="entry name" value="GALACTOFURANOSYLTRANSFERASE GLFT2"/>
    <property type="match status" value="1"/>
</dbReference>
<evidence type="ECO:0000259" key="5">
    <source>
        <dbReference type="Pfam" id="PF17994"/>
    </source>
</evidence>
<proteinExistence type="inferred from homology"/>
<evidence type="ECO:0000313" key="8">
    <source>
        <dbReference type="Proteomes" id="UP000629365"/>
    </source>
</evidence>
<evidence type="ECO:0000256" key="4">
    <source>
        <dbReference type="ARBA" id="ARBA00022679"/>
    </source>
</evidence>
<keyword evidence="3" id="KW-0328">Glycosyltransferase</keyword>
<dbReference type="InterPro" id="IPR040492">
    <property type="entry name" value="GlfT2_N"/>
</dbReference>
<comment type="pathway">
    <text evidence="1">Cell wall biogenesis; cell wall polysaccharide biosynthesis.</text>
</comment>
<dbReference type="InterPro" id="IPR045699">
    <property type="entry name" value="GlfT2_C"/>
</dbReference>
<keyword evidence="8" id="KW-1185">Reference proteome</keyword>
<feature type="domain" description="Galactofuranosyltransferase-2 C-terminal" evidence="6">
    <location>
        <begin position="471"/>
        <end position="671"/>
    </location>
</feature>
<name>A0ABQ1RN60_9MICO</name>
<comment type="similarity">
    <text evidence="2">Belongs to the glycosyltransferase 2 family.</text>
</comment>
<dbReference type="Pfam" id="PF19320">
    <property type="entry name" value="GlfT2_domain3"/>
    <property type="match status" value="1"/>
</dbReference>
<dbReference type="Pfam" id="PF17994">
    <property type="entry name" value="Glft2_N"/>
    <property type="match status" value="1"/>
</dbReference>
<dbReference type="GO" id="GO:0016740">
    <property type="term" value="F:transferase activity"/>
    <property type="evidence" value="ECO:0007669"/>
    <property type="project" value="UniProtKB-KW"/>
</dbReference>
<dbReference type="Pfam" id="PF13641">
    <property type="entry name" value="Glyco_tranf_2_3"/>
    <property type="match status" value="1"/>
</dbReference>
<evidence type="ECO:0000256" key="3">
    <source>
        <dbReference type="ARBA" id="ARBA00022676"/>
    </source>
</evidence>
<evidence type="ECO:0000259" key="6">
    <source>
        <dbReference type="Pfam" id="PF19320"/>
    </source>
</evidence>
<protein>
    <submittedName>
        <fullName evidence="7">Glycosyl transferase</fullName>
    </submittedName>
</protein>
<comment type="caution">
    <text evidence="7">The sequence shown here is derived from an EMBL/GenBank/DDBJ whole genome shotgun (WGS) entry which is preliminary data.</text>
</comment>